<dbReference type="SFLD" id="SFLDS00019">
    <property type="entry name" value="Glutathione_Transferase_(cytos"/>
    <property type="match status" value="1"/>
</dbReference>
<proteinExistence type="inferred from homology"/>
<evidence type="ECO:0000256" key="3">
    <source>
        <dbReference type="ARBA" id="ARBA00022679"/>
    </source>
</evidence>
<dbReference type="InterPro" id="IPR040079">
    <property type="entry name" value="Glutathione_S-Trfase"/>
</dbReference>
<dbReference type="GO" id="GO:0043295">
    <property type="term" value="F:glutathione binding"/>
    <property type="evidence" value="ECO:0007669"/>
    <property type="project" value="TreeGrafter"/>
</dbReference>
<dbReference type="InterPro" id="IPR010987">
    <property type="entry name" value="Glutathione-S-Trfase_C-like"/>
</dbReference>
<dbReference type="InterPro" id="IPR004045">
    <property type="entry name" value="Glutathione_S-Trfase_N"/>
</dbReference>
<dbReference type="GO" id="GO:0004364">
    <property type="term" value="F:glutathione transferase activity"/>
    <property type="evidence" value="ECO:0007669"/>
    <property type="project" value="UniProtKB-EC"/>
</dbReference>
<dbReference type="InterPro" id="IPR004046">
    <property type="entry name" value="GST_C"/>
</dbReference>
<feature type="region of interest" description="Disordered" evidence="5">
    <location>
        <begin position="63"/>
        <end position="87"/>
    </location>
</feature>
<feature type="domain" description="GST C-terminal" evidence="7">
    <location>
        <begin position="505"/>
        <end position="627"/>
    </location>
</feature>
<comment type="catalytic activity">
    <reaction evidence="4">
        <text>RX + glutathione = an S-substituted glutathione + a halide anion + H(+)</text>
        <dbReference type="Rhea" id="RHEA:16437"/>
        <dbReference type="ChEBI" id="CHEBI:15378"/>
        <dbReference type="ChEBI" id="CHEBI:16042"/>
        <dbReference type="ChEBI" id="CHEBI:17792"/>
        <dbReference type="ChEBI" id="CHEBI:57925"/>
        <dbReference type="ChEBI" id="CHEBI:90779"/>
        <dbReference type="EC" id="2.5.1.18"/>
    </reaction>
</comment>
<evidence type="ECO:0000259" key="6">
    <source>
        <dbReference type="PROSITE" id="PS50404"/>
    </source>
</evidence>
<evidence type="ECO:0000313" key="8">
    <source>
        <dbReference type="EMBL" id="KAF5365652.1"/>
    </source>
</evidence>
<dbReference type="Gene3D" id="1.20.1050.10">
    <property type="match status" value="1"/>
</dbReference>
<dbReference type="SUPFAM" id="SSF47616">
    <property type="entry name" value="GST C-terminal domain-like"/>
    <property type="match status" value="1"/>
</dbReference>
<feature type="region of interest" description="Disordered" evidence="5">
    <location>
        <begin position="418"/>
        <end position="445"/>
    </location>
</feature>
<feature type="compositionally biased region" description="Acidic residues" evidence="5">
    <location>
        <begin position="425"/>
        <end position="442"/>
    </location>
</feature>
<accession>A0A8H5GIQ1</accession>
<organism evidence="8 9">
    <name type="scientific">Tetrapyrgos nigripes</name>
    <dbReference type="NCBI Taxonomy" id="182062"/>
    <lineage>
        <taxon>Eukaryota</taxon>
        <taxon>Fungi</taxon>
        <taxon>Dikarya</taxon>
        <taxon>Basidiomycota</taxon>
        <taxon>Agaricomycotina</taxon>
        <taxon>Agaricomycetes</taxon>
        <taxon>Agaricomycetidae</taxon>
        <taxon>Agaricales</taxon>
        <taxon>Marasmiineae</taxon>
        <taxon>Marasmiaceae</taxon>
        <taxon>Tetrapyrgos</taxon>
    </lineage>
</organism>
<dbReference type="FunFam" id="1.20.1050.10:FF:000004">
    <property type="entry name" value="Glutathione S-transferase F2"/>
    <property type="match status" value="1"/>
</dbReference>
<dbReference type="Pfam" id="PF00043">
    <property type="entry name" value="GST_C"/>
    <property type="match status" value="1"/>
</dbReference>
<feature type="compositionally biased region" description="Polar residues" evidence="5">
    <location>
        <begin position="132"/>
        <end position="153"/>
    </location>
</feature>
<comment type="similarity">
    <text evidence="1">Belongs to the GST superfamily. Phi family.</text>
</comment>
<name>A0A8H5GIQ1_9AGAR</name>
<evidence type="ECO:0000259" key="7">
    <source>
        <dbReference type="PROSITE" id="PS50405"/>
    </source>
</evidence>
<dbReference type="SUPFAM" id="SSF52833">
    <property type="entry name" value="Thioredoxin-like"/>
    <property type="match status" value="1"/>
</dbReference>
<evidence type="ECO:0000313" key="9">
    <source>
        <dbReference type="Proteomes" id="UP000559256"/>
    </source>
</evidence>
<dbReference type="InterPro" id="IPR036249">
    <property type="entry name" value="Thioredoxin-like_sf"/>
</dbReference>
<dbReference type="CDD" id="cd03187">
    <property type="entry name" value="GST_C_Phi"/>
    <property type="match status" value="1"/>
</dbReference>
<feature type="domain" description="GST N-terminal" evidence="6">
    <location>
        <begin position="398"/>
        <end position="495"/>
    </location>
</feature>
<dbReference type="Gene3D" id="3.40.30.10">
    <property type="entry name" value="Glutaredoxin"/>
    <property type="match status" value="1"/>
</dbReference>
<dbReference type="SFLD" id="SFLDG00358">
    <property type="entry name" value="Main_(cytGST)"/>
    <property type="match status" value="1"/>
</dbReference>
<reference evidence="8 9" key="1">
    <citation type="journal article" date="2020" name="ISME J.">
        <title>Uncovering the hidden diversity of litter-decomposition mechanisms in mushroom-forming fungi.</title>
        <authorList>
            <person name="Floudas D."/>
            <person name="Bentzer J."/>
            <person name="Ahren D."/>
            <person name="Johansson T."/>
            <person name="Persson P."/>
            <person name="Tunlid A."/>
        </authorList>
    </citation>
    <scope>NUCLEOTIDE SEQUENCE [LARGE SCALE GENOMIC DNA]</scope>
    <source>
        <strain evidence="8 9">CBS 291.85</strain>
    </source>
</reference>
<keyword evidence="9" id="KW-1185">Reference proteome</keyword>
<dbReference type="GO" id="GO:0009636">
    <property type="term" value="P:response to toxic substance"/>
    <property type="evidence" value="ECO:0007669"/>
    <property type="project" value="UniProtKB-ARBA"/>
</dbReference>
<evidence type="ECO:0000256" key="5">
    <source>
        <dbReference type="SAM" id="MobiDB-lite"/>
    </source>
</evidence>
<dbReference type="GO" id="GO:0006749">
    <property type="term" value="P:glutathione metabolic process"/>
    <property type="evidence" value="ECO:0007669"/>
    <property type="project" value="TreeGrafter"/>
</dbReference>
<evidence type="ECO:0000256" key="1">
    <source>
        <dbReference type="ARBA" id="ARBA00010128"/>
    </source>
</evidence>
<sequence>MEVEVESEDEPGFTMAGADDDTIRFAAVSTITPMRTITTSAPPHIDLTRIRRKNGKIVPITPRNAYMSVPSSGNGSEHEEPNHSQEETTAANIITPTISRQAGPIQLFQTNNASQQSSATVTDATDTTVTTINNANSGSADSTGQRSTLSFSSDYKPGGKPKAEDYDSEGKAILVRACAYYEAKVLGVKGFPDSSTQIGWARKAFRDACRVAEKDYECDKRIERLLKGRGSRIRGDMLRFVEEAVMSTFGFTKDTSKKAKRQNLELYDALSDDMRFAFKDTTNCTGFAENPVFQLILRLACFGQGHDSPGIVFARFFDPVSLETLALFMTQIHHIMRQWSTGIYIRHGKTNPFSETGYTAIHKKHLHELQLWQELNEYVVTQIRKRMYTRARAKSGIDPPKIKSLITGELQDKIAQELAGRTGDTESEREDDENEEEEEGGQIDEVNLVKGEQRSEDHLKRQPFGVVPAISDNGFELFESRAICRYLVSKYGKLGPEGLMPDPHDVEATAKFEQAASIENNNFDVAAGQICLEAVVKPTRGGTTDAERVKKYIAILESKLDGYEAILSKQKYLAGDTLTIADLFHLPFGTAITEGAGYEGLLKRPNVARWWKDISSRPTWQAVKLSA</sequence>
<dbReference type="Pfam" id="PF20149">
    <property type="entry name" value="DUF6532"/>
    <property type="match status" value="1"/>
</dbReference>
<dbReference type="OrthoDB" id="2986833at2759"/>
<protein>
    <recommendedName>
        <fullName evidence="2">glutathione transferase</fullName>
        <ecNumber evidence="2">2.5.1.18</ecNumber>
    </recommendedName>
</protein>
<dbReference type="EMBL" id="JAACJM010000026">
    <property type="protein sequence ID" value="KAF5365652.1"/>
    <property type="molecule type" value="Genomic_DNA"/>
</dbReference>
<evidence type="ECO:0000256" key="2">
    <source>
        <dbReference type="ARBA" id="ARBA00012452"/>
    </source>
</evidence>
<dbReference type="InterPro" id="IPR045341">
    <property type="entry name" value="DUF6532"/>
</dbReference>
<dbReference type="PANTHER" id="PTHR43900:SF3">
    <property type="entry name" value="GLUTATHIONE S-TRANSFERASE RHO"/>
    <property type="match status" value="1"/>
</dbReference>
<comment type="caution">
    <text evidence="8">The sequence shown here is derived from an EMBL/GenBank/DDBJ whole genome shotgun (WGS) entry which is preliminary data.</text>
</comment>
<dbReference type="InterPro" id="IPR036282">
    <property type="entry name" value="Glutathione-S-Trfase_C_sf"/>
</dbReference>
<dbReference type="InterPro" id="IPR034347">
    <property type="entry name" value="GST_Phi_C"/>
</dbReference>
<dbReference type="Proteomes" id="UP000559256">
    <property type="component" value="Unassembled WGS sequence"/>
</dbReference>
<dbReference type="PROSITE" id="PS50404">
    <property type="entry name" value="GST_NTER"/>
    <property type="match status" value="1"/>
</dbReference>
<feature type="compositionally biased region" description="Basic and acidic residues" evidence="5">
    <location>
        <begin position="76"/>
        <end position="86"/>
    </location>
</feature>
<dbReference type="PROSITE" id="PS50405">
    <property type="entry name" value="GST_CTER"/>
    <property type="match status" value="1"/>
</dbReference>
<dbReference type="AlphaFoldDB" id="A0A8H5GIQ1"/>
<dbReference type="GO" id="GO:0005737">
    <property type="term" value="C:cytoplasm"/>
    <property type="evidence" value="ECO:0007669"/>
    <property type="project" value="TreeGrafter"/>
</dbReference>
<dbReference type="EC" id="2.5.1.18" evidence="2"/>
<dbReference type="PANTHER" id="PTHR43900">
    <property type="entry name" value="GLUTATHIONE S-TRANSFERASE RHO"/>
    <property type="match status" value="1"/>
</dbReference>
<keyword evidence="3" id="KW-0808">Transferase</keyword>
<feature type="region of interest" description="Disordered" evidence="5">
    <location>
        <begin position="132"/>
        <end position="166"/>
    </location>
</feature>
<gene>
    <name evidence="8" type="ORF">D9758_003163</name>
</gene>
<evidence type="ECO:0000256" key="4">
    <source>
        <dbReference type="ARBA" id="ARBA00047960"/>
    </source>
</evidence>
<dbReference type="Pfam" id="PF02798">
    <property type="entry name" value="GST_N"/>
    <property type="match status" value="1"/>
</dbReference>